<keyword evidence="1" id="KW-0808">Transferase</keyword>
<protein>
    <submittedName>
        <fullName evidence="1">Class I SAM-dependent methyltransferase</fullName>
        <ecNumber evidence="1">2.1.1.222</ecNumber>
        <ecNumber evidence="1">2.1.1.64</ecNumber>
    </submittedName>
</protein>
<sequence length="265" mass="28670">MTSPPVTTPAERHYLHALRTAELDGALGVLPPDFALRDAAVLEIGGADGHVAQLLAARSRQVKAVDVAVPAAPLFPVQRYDGHRLPFPDGAFDLVYSSHVMEHVAHFDAFQAEVMRILRPGGLALHVVPTAAWRFWTLVAHYPALPKLVANRLRGPMAGQGDPDAARPARRGPWHAAMRLAAAAPHGETGTALQELRHFSLRDWRRRFRACGWQLVECRSLGLFYSGYMLAAGRLSMPARRRIAALAGASSGCLLLAPPAGRAGQ</sequence>
<dbReference type="Pfam" id="PF13489">
    <property type="entry name" value="Methyltransf_23"/>
    <property type="match status" value="1"/>
</dbReference>
<dbReference type="Gene3D" id="3.40.50.150">
    <property type="entry name" value="Vaccinia Virus protein VP39"/>
    <property type="match status" value="1"/>
</dbReference>
<dbReference type="EC" id="2.1.1.222" evidence="1"/>
<comment type="caution">
    <text evidence="1">The sequence shown here is derived from an EMBL/GenBank/DDBJ whole genome shotgun (WGS) entry which is preliminary data.</text>
</comment>
<keyword evidence="2" id="KW-1185">Reference proteome</keyword>
<dbReference type="Proteomes" id="UP001595528">
    <property type="component" value="Unassembled WGS sequence"/>
</dbReference>
<dbReference type="RefSeq" id="WP_379899320.1">
    <property type="nucleotide sequence ID" value="NZ_JBHRTR010000020.1"/>
</dbReference>
<dbReference type="GO" id="GO:0061542">
    <property type="term" value="F:3-demethylubiquinol 3-O-methyltransferase activity"/>
    <property type="evidence" value="ECO:0007669"/>
    <property type="project" value="UniProtKB-EC"/>
</dbReference>
<evidence type="ECO:0000313" key="1">
    <source>
        <dbReference type="EMBL" id="MFC3227159.1"/>
    </source>
</evidence>
<evidence type="ECO:0000313" key="2">
    <source>
        <dbReference type="Proteomes" id="UP001595528"/>
    </source>
</evidence>
<reference evidence="2" key="1">
    <citation type="journal article" date="2019" name="Int. J. Syst. Evol. Microbiol.">
        <title>The Global Catalogue of Microorganisms (GCM) 10K type strain sequencing project: providing services to taxonomists for standard genome sequencing and annotation.</title>
        <authorList>
            <consortium name="The Broad Institute Genomics Platform"/>
            <consortium name="The Broad Institute Genome Sequencing Center for Infectious Disease"/>
            <person name="Wu L."/>
            <person name="Ma J."/>
        </authorList>
    </citation>
    <scope>NUCLEOTIDE SEQUENCE [LARGE SCALE GENOMIC DNA]</scope>
    <source>
        <strain evidence="2">KCTC 42964</strain>
    </source>
</reference>
<dbReference type="EMBL" id="JBHRTR010000020">
    <property type="protein sequence ID" value="MFC3227159.1"/>
    <property type="molecule type" value="Genomic_DNA"/>
</dbReference>
<accession>A0ABV7KYE6</accession>
<gene>
    <name evidence="1" type="ORF">ACFOGJ_07965</name>
</gene>
<dbReference type="GO" id="GO:0102208">
    <property type="term" value="F:2-polyprenyl-6-hydroxyphenol methylase activity"/>
    <property type="evidence" value="ECO:0007669"/>
    <property type="project" value="UniProtKB-EC"/>
</dbReference>
<dbReference type="CDD" id="cd02440">
    <property type="entry name" value="AdoMet_MTases"/>
    <property type="match status" value="1"/>
</dbReference>
<dbReference type="GO" id="GO:0032259">
    <property type="term" value="P:methylation"/>
    <property type="evidence" value="ECO:0007669"/>
    <property type="project" value="UniProtKB-KW"/>
</dbReference>
<keyword evidence="1" id="KW-0489">Methyltransferase</keyword>
<dbReference type="EC" id="2.1.1.64" evidence="1"/>
<dbReference type="SUPFAM" id="SSF53335">
    <property type="entry name" value="S-adenosyl-L-methionine-dependent methyltransferases"/>
    <property type="match status" value="1"/>
</dbReference>
<organism evidence="1 2">
    <name type="scientific">Marinibaculum pumilum</name>
    <dbReference type="NCBI Taxonomy" id="1766165"/>
    <lineage>
        <taxon>Bacteria</taxon>
        <taxon>Pseudomonadati</taxon>
        <taxon>Pseudomonadota</taxon>
        <taxon>Alphaproteobacteria</taxon>
        <taxon>Rhodospirillales</taxon>
        <taxon>Rhodospirillaceae</taxon>
        <taxon>Marinibaculum</taxon>
    </lineage>
</organism>
<name>A0ABV7KYE6_9PROT</name>
<proteinExistence type="predicted"/>
<dbReference type="InterPro" id="IPR029063">
    <property type="entry name" value="SAM-dependent_MTases_sf"/>
</dbReference>